<keyword evidence="4" id="KW-0342">GTP-binding</keyword>
<dbReference type="Gene3D" id="3.40.50.300">
    <property type="entry name" value="P-loop containing nucleotide triphosphate hydrolases"/>
    <property type="match status" value="2"/>
</dbReference>
<dbReference type="OMA" id="PKHPSVN"/>
<evidence type="ECO:0000259" key="5">
    <source>
        <dbReference type="PROSITE" id="PS51716"/>
    </source>
</evidence>
<dbReference type="InterPro" id="IPR027417">
    <property type="entry name" value="P-loop_NTPase"/>
</dbReference>
<comment type="similarity">
    <text evidence="1">Belongs to the TRAFAC class dynamin-like GTPase superfamily. IRG family.</text>
</comment>
<evidence type="ECO:0000256" key="4">
    <source>
        <dbReference type="ARBA" id="ARBA00023134"/>
    </source>
</evidence>
<dbReference type="PROSITE" id="PS51716">
    <property type="entry name" value="G_IRG"/>
    <property type="match status" value="2"/>
</dbReference>
<dbReference type="FunFam" id="3.40.50.300:FF:000541">
    <property type="entry name" value="Immunity related GTPase M"/>
    <property type="match status" value="2"/>
</dbReference>
<proteinExistence type="inferred from homology"/>
<dbReference type="InterPro" id="IPR007743">
    <property type="entry name" value="Immunity-related_GTPase-like"/>
</dbReference>
<evidence type="ECO:0000256" key="2">
    <source>
        <dbReference type="ARBA" id="ARBA00022741"/>
    </source>
</evidence>
<dbReference type="AlphaFoldDB" id="M3Y5F3"/>
<keyword evidence="2" id="KW-0547">Nucleotide-binding</keyword>
<organism evidence="6">
    <name type="scientific">Mustela putorius furo</name>
    <name type="common">European domestic ferret</name>
    <name type="synonym">Mustela furo</name>
    <dbReference type="NCBI Taxonomy" id="9669"/>
    <lineage>
        <taxon>Eukaryota</taxon>
        <taxon>Metazoa</taxon>
        <taxon>Chordata</taxon>
        <taxon>Craniata</taxon>
        <taxon>Vertebrata</taxon>
        <taxon>Euteleostomi</taxon>
        <taxon>Mammalia</taxon>
        <taxon>Eutheria</taxon>
        <taxon>Laurasiatheria</taxon>
        <taxon>Carnivora</taxon>
        <taxon>Caniformia</taxon>
        <taxon>Musteloidea</taxon>
        <taxon>Mustelidae</taxon>
        <taxon>Mustelinae</taxon>
        <taxon>Mustela</taxon>
    </lineage>
</organism>
<dbReference type="GO" id="GO:0016787">
    <property type="term" value="F:hydrolase activity"/>
    <property type="evidence" value="ECO:0007669"/>
    <property type="project" value="UniProtKB-KW"/>
</dbReference>
<dbReference type="InterPro" id="IPR051515">
    <property type="entry name" value="IRG"/>
</dbReference>
<evidence type="ECO:0000256" key="3">
    <source>
        <dbReference type="ARBA" id="ARBA00022801"/>
    </source>
</evidence>
<dbReference type="Ensembl" id="ENSMPUT00000006666.1">
    <property type="protein sequence ID" value="ENSMPUP00000006554.1"/>
    <property type="gene ID" value="ENSMPUG00000006607.1"/>
</dbReference>
<feature type="domain" description="IRG-type G" evidence="5">
    <location>
        <begin position="61"/>
        <end position="243"/>
    </location>
</feature>
<evidence type="ECO:0000313" key="6">
    <source>
        <dbReference type="Ensembl" id="ENSMPUP00000006554.1"/>
    </source>
</evidence>
<dbReference type="STRING" id="9669.ENSMPUP00000006554"/>
<dbReference type="SUPFAM" id="SSF52540">
    <property type="entry name" value="P-loop containing nucleoside triphosphate hydrolases"/>
    <property type="match status" value="2"/>
</dbReference>
<sequence length="736" mass="81255">LGEVNGSLLPPQTLPAVPREEETTILMAKEELEALRTAFESGDLPQAASRLRELLASSESIRLEVGVTGESGAGKSSLINALRGLGAEDPGAALTGVVETTMQPSPYPHPQFPDVTLWDLPGAGSPGCPADKYLKQVDFGRYDFFLLVSPRRCGAVETRLASEILRQGKKFYFVRTKVDEDLAATRTQRPSGFSEAATLQEIRDHCAERLRAAGVSDPRIFLVSNLSPARYDFPLLMSTWEHDLPAHRRHAGLLSLPDISLEALQKKKDMLQEQVLKTALVSGVIQALPVPGLAAAYDDALLIRSLRGYHRSFGLDEDSLAKLAEQVGKQAGDLRSVIRSPLANEVSPETVLRLYLVAGGISFGTVYTMLQGCLNEMAEDAQRVRIKALEEDEPPSEDGLPLGLLWSWTRVGEGLDLGAEKEKFEFYHRCWGFRRYSKEENLAVMNQSELNSRDMSSVATKLQATLYSLENARLDVGITGDMGSGKSTFVNAIRGLGDEDPKSAYTGVVEMTVGPTPYAHPKYPNVVIWDLPGIGAPTFQAEKYLQRVLPARYDFFIIISSESFAAHHAQLARELRQCGKRFYLIRSKVDVDIAASRSRRPSTFSEERVLSQIRDDCCRQLEVGGLQDPKVFLLSMFELGKYDFHLLEEMMVKELESHKQHAFLQALPNVSKPILEKKAASLRQHIWLVAAVASGINPSPVPGVRDVACDLHMLIDSLQSYRCSFGLDKDSLVTLA</sequence>
<feature type="domain" description="IRG-type G" evidence="5">
    <location>
        <begin position="472"/>
        <end position="654"/>
    </location>
</feature>
<gene>
    <name evidence="6" type="primary">IRGC</name>
</gene>
<dbReference type="HOGENOM" id="CLU_015342_1_0_1"/>
<dbReference type="GO" id="GO:0005525">
    <property type="term" value="F:GTP binding"/>
    <property type="evidence" value="ECO:0007669"/>
    <property type="project" value="UniProtKB-KW"/>
</dbReference>
<dbReference type="GO" id="GO:0016020">
    <property type="term" value="C:membrane"/>
    <property type="evidence" value="ECO:0007669"/>
    <property type="project" value="InterPro"/>
</dbReference>
<dbReference type="Pfam" id="PF05049">
    <property type="entry name" value="IIGP"/>
    <property type="match status" value="2"/>
</dbReference>
<dbReference type="GeneTree" id="ENSGT00950000183007"/>
<dbReference type="InterPro" id="IPR030385">
    <property type="entry name" value="G_IRG_dom"/>
</dbReference>
<dbReference type="CDD" id="cd04104">
    <property type="entry name" value="p47_IIGP_like"/>
    <property type="match status" value="1"/>
</dbReference>
<reference evidence="6" key="1">
    <citation type="submission" date="2024-06" db="UniProtKB">
        <authorList>
            <consortium name="Ensembl"/>
        </authorList>
    </citation>
    <scope>IDENTIFICATION</scope>
</reference>
<dbReference type="PANTHER" id="PTHR32341:SF10">
    <property type="entry name" value="INTERFERON-INDUCIBLE GTPASE 5"/>
    <property type="match status" value="1"/>
</dbReference>
<name>M3Y5F3_MUSPF</name>
<protein>
    <submittedName>
        <fullName evidence="6">Immunity related GTPase cinema</fullName>
    </submittedName>
</protein>
<accession>M3Y5F3</accession>
<keyword evidence="3" id="KW-0378">Hydrolase</keyword>
<dbReference type="PANTHER" id="PTHR32341">
    <property type="entry name" value="INTERFERON-INDUCIBLE GTPASE"/>
    <property type="match status" value="1"/>
</dbReference>
<evidence type="ECO:0000256" key="1">
    <source>
        <dbReference type="ARBA" id="ARBA00005429"/>
    </source>
</evidence>
<dbReference type="eggNOG" id="ENOG502QS9R">
    <property type="taxonomic scope" value="Eukaryota"/>
</dbReference>
<dbReference type="InParanoid" id="M3Y5F3"/>
<dbReference type="EMBL" id="AEYP01068501">
    <property type="status" value="NOT_ANNOTATED_CDS"/>
    <property type="molecule type" value="Genomic_DNA"/>
</dbReference>